<reference evidence="1 2" key="1">
    <citation type="submission" date="2023-01" db="EMBL/GenBank/DDBJ databases">
        <title>Analysis of 21 Apiospora genomes using comparative genomics revels a genus with tremendous synthesis potential of carbohydrate active enzymes and secondary metabolites.</title>
        <authorList>
            <person name="Sorensen T."/>
        </authorList>
    </citation>
    <scope>NUCLEOTIDE SEQUENCE [LARGE SCALE GENOMIC DNA]</scope>
    <source>
        <strain evidence="1 2">CBS 114990</strain>
    </source>
</reference>
<evidence type="ECO:0000313" key="1">
    <source>
        <dbReference type="EMBL" id="KAK8062673.1"/>
    </source>
</evidence>
<dbReference type="RefSeq" id="XP_066661272.1">
    <property type="nucleotide sequence ID" value="XM_066819084.1"/>
</dbReference>
<dbReference type="EMBL" id="JAQQWN010000010">
    <property type="protein sequence ID" value="KAK8062673.1"/>
    <property type="molecule type" value="Genomic_DNA"/>
</dbReference>
<accession>A0ABR1UY15</accession>
<proteinExistence type="predicted"/>
<sequence length="262" mass="30598">MIWKTALEVEASTRIVPVDYDAHVIPRKQLASPLLSTCRQSRWHALRFYPIKLPIYKFPKIYRDADHYSSLCGKPAGLRLRSCEYVEIQSAVRTGLRGIKSQGQAVGFVYLSPQHDTFLCGIDFTKYFLYNIPWTSEHTTPRTKAYVSALMGDADRHLVQNMVLAEILPHSPMPCAAAYALSCANILWGKSWFPSTKSWRHCWLPHRYDARRERERSWICRRCDAEDFFGYMGPTDGIEKLQVREWGWEYNRWNQCEIIRGR</sequence>
<organism evidence="1 2">
    <name type="scientific">Apiospora hydei</name>
    <dbReference type="NCBI Taxonomy" id="1337664"/>
    <lineage>
        <taxon>Eukaryota</taxon>
        <taxon>Fungi</taxon>
        <taxon>Dikarya</taxon>
        <taxon>Ascomycota</taxon>
        <taxon>Pezizomycotina</taxon>
        <taxon>Sordariomycetes</taxon>
        <taxon>Xylariomycetidae</taxon>
        <taxon>Amphisphaeriales</taxon>
        <taxon>Apiosporaceae</taxon>
        <taxon>Apiospora</taxon>
    </lineage>
</organism>
<comment type="caution">
    <text evidence="1">The sequence shown here is derived from an EMBL/GenBank/DDBJ whole genome shotgun (WGS) entry which is preliminary data.</text>
</comment>
<dbReference type="GeneID" id="92052144"/>
<evidence type="ECO:0000313" key="2">
    <source>
        <dbReference type="Proteomes" id="UP001433268"/>
    </source>
</evidence>
<protein>
    <submittedName>
        <fullName evidence="1">Uncharacterized protein</fullName>
    </submittedName>
</protein>
<dbReference type="Proteomes" id="UP001433268">
    <property type="component" value="Unassembled WGS sequence"/>
</dbReference>
<keyword evidence="2" id="KW-1185">Reference proteome</keyword>
<name>A0ABR1UY15_9PEZI</name>
<gene>
    <name evidence="1" type="ORF">PG997_014770</name>
</gene>